<sequence length="90" mass="10197">MDFSATMLLACLGAAAIFLVPFWVSRRTTDPAITSSVDPIVGAKDHAFIHDLDTSFIPMPDYLRARDEMDTWMVRDLPRLTSRLHDGRME</sequence>
<protein>
    <submittedName>
        <fullName evidence="1">Uncharacterized protein</fullName>
    </submittedName>
</protein>
<accession>A0A5N7MR91</accession>
<name>A0A5N7MR91_9HYPH</name>
<dbReference type="AlphaFoldDB" id="A0A5N7MR91"/>
<keyword evidence="2" id="KW-1185">Reference proteome</keyword>
<dbReference type="Proteomes" id="UP000403266">
    <property type="component" value="Unassembled WGS sequence"/>
</dbReference>
<organism evidence="1 2">
    <name type="scientific">Microvirga tunisiensis</name>
    <dbReference type="NCBI Taxonomy" id="2108360"/>
    <lineage>
        <taxon>Bacteria</taxon>
        <taxon>Pseudomonadati</taxon>
        <taxon>Pseudomonadota</taxon>
        <taxon>Alphaproteobacteria</taxon>
        <taxon>Hyphomicrobiales</taxon>
        <taxon>Methylobacteriaceae</taxon>
        <taxon>Microvirga</taxon>
    </lineage>
</organism>
<reference evidence="1 2" key="1">
    <citation type="journal article" date="2019" name="Syst. Appl. Microbiol.">
        <title>Microvirga tunisiensis sp. nov., a root nodule symbiotic bacterium isolated from Lupinus micranthus and L. luteus grown in Northern Tunisia.</title>
        <authorList>
            <person name="Msaddak A."/>
            <person name="Rejili M."/>
            <person name="Duran D."/>
            <person name="Mars M."/>
            <person name="Palacios J.M."/>
            <person name="Ruiz-Argueso T."/>
            <person name="Rey L."/>
            <person name="Imperial J."/>
        </authorList>
    </citation>
    <scope>NUCLEOTIDE SEQUENCE [LARGE SCALE GENOMIC DNA]</scope>
    <source>
        <strain evidence="1 2">Lmie10</strain>
    </source>
</reference>
<comment type="caution">
    <text evidence="1">The sequence shown here is derived from an EMBL/GenBank/DDBJ whole genome shotgun (WGS) entry which is preliminary data.</text>
</comment>
<dbReference type="OrthoDB" id="236246at2"/>
<evidence type="ECO:0000313" key="2">
    <source>
        <dbReference type="Proteomes" id="UP000403266"/>
    </source>
</evidence>
<gene>
    <name evidence="1" type="ORF">FS320_15080</name>
</gene>
<dbReference type="EMBL" id="VOSK01000051">
    <property type="protein sequence ID" value="MPR26506.1"/>
    <property type="molecule type" value="Genomic_DNA"/>
</dbReference>
<proteinExistence type="predicted"/>
<dbReference type="RefSeq" id="WP_152712675.1">
    <property type="nucleotide sequence ID" value="NZ_VOSJ01000051.1"/>
</dbReference>
<evidence type="ECO:0000313" key="1">
    <source>
        <dbReference type="EMBL" id="MPR26506.1"/>
    </source>
</evidence>